<dbReference type="SUPFAM" id="SSF56112">
    <property type="entry name" value="Protein kinase-like (PK-like)"/>
    <property type="match status" value="1"/>
</dbReference>
<proteinExistence type="predicted"/>
<name>A0ABV7ZNF6_9CORY</name>
<accession>A0ABV7ZNF6</accession>
<dbReference type="InterPro" id="IPR052898">
    <property type="entry name" value="ACAD10-like"/>
</dbReference>
<dbReference type="PANTHER" id="PTHR47829">
    <property type="entry name" value="HYDROLASE, PUTATIVE (AFU_ORTHOLOGUE AFUA_1G12880)-RELATED"/>
    <property type="match status" value="1"/>
</dbReference>
<evidence type="ECO:0000259" key="1">
    <source>
        <dbReference type="Pfam" id="PF01636"/>
    </source>
</evidence>
<evidence type="ECO:0000313" key="2">
    <source>
        <dbReference type="EMBL" id="MFC3848926.1"/>
    </source>
</evidence>
<gene>
    <name evidence="2" type="ORF">ACFORJ_01920</name>
</gene>
<dbReference type="EMBL" id="JBHRZN010000001">
    <property type="protein sequence ID" value="MFC3848926.1"/>
    <property type="molecule type" value="Genomic_DNA"/>
</dbReference>
<feature type="domain" description="Aminoglycoside phosphotransferase" evidence="1">
    <location>
        <begin position="38"/>
        <end position="280"/>
    </location>
</feature>
<protein>
    <submittedName>
        <fullName evidence="2">Phosphotransferase family protein</fullName>
    </submittedName>
</protein>
<dbReference type="InterPro" id="IPR041726">
    <property type="entry name" value="ACAD10_11_N"/>
</dbReference>
<evidence type="ECO:0000313" key="3">
    <source>
        <dbReference type="Proteomes" id="UP001595751"/>
    </source>
</evidence>
<dbReference type="RefSeq" id="WP_290291666.1">
    <property type="nucleotide sequence ID" value="NZ_CP047211.1"/>
</dbReference>
<dbReference type="Proteomes" id="UP001595751">
    <property type="component" value="Unassembled WGS sequence"/>
</dbReference>
<sequence length="351" mass="37119">MNAGTGTNHDGDVTPFDEARLAEWLDTLPGATRGPVRLERLGAGQSNLTYLARDAEGHVVVVRRPPMGSLASSAHDVAREGRIMAALAGTGVPVPAILGVRSEPDVAEVPVVAMELVDGTAVTSPAIAEEMPAAARRAVGEGLVDAMAAIHAVDLAEVGLDGLASHDPYAPRQLRRWSGQWEKTRTRDSAALDDLTRRLWDGVPEQDATVLVHGDLHLGNVMCDPETGEIKAVVDWELATLGDPLADVGMLLAYWPERDGLVLPGFAAALEEGFPTGDELADRYLAATGRDRAALEYWRVLGLWKVAIIAEGVVRRVRDMPANEAPTGAPTAEMVDGLIAYAGAAADRAGL</sequence>
<dbReference type="Gene3D" id="3.30.200.20">
    <property type="entry name" value="Phosphorylase Kinase, domain 1"/>
    <property type="match status" value="1"/>
</dbReference>
<dbReference type="InterPro" id="IPR002575">
    <property type="entry name" value="Aminoglycoside_PTrfase"/>
</dbReference>
<dbReference type="Gene3D" id="3.90.1200.10">
    <property type="match status" value="1"/>
</dbReference>
<dbReference type="PANTHER" id="PTHR47829:SF1">
    <property type="entry name" value="HAD FAMILY PHOSPHATASE"/>
    <property type="match status" value="1"/>
</dbReference>
<dbReference type="InterPro" id="IPR011009">
    <property type="entry name" value="Kinase-like_dom_sf"/>
</dbReference>
<reference evidence="3" key="1">
    <citation type="journal article" date="2019" name="Int. J. Syst. Evol. Microbiol.">
        <title>The Global Catalogue of Microorganisms (GCM) 10K type strain sequencing project: providing services to taxonomists for standard genome sequencing and annotation.</title>
        <authorList>
            <consortium name="The Broad Institute Genomics Platform"/>
            <consortium name="The Broad Institute Genome Sequencing Center for Infectious Disease"/>
            <person name="Wu L."/>
            <person name="Ma J."/>
        </authorList>
    </citation>
    <scope>NUCLEOTIDE SEQUENCE [LARGE SCALE GENOMIC DNA]</scope>
    <source>
        <strain evidence="3">CCUG 53252</strain>
    </source>
</reference>
<dbReference type="Pfam" id="PF01636">
    <property type="entry name" value="APH"/>
    <property type="match status" value="1"/>
</dbReference>
<dbReference type="CDD" id="cd05154">
    <property type="entry name" value="ACAD10_11_N-like"/>
    <property type="match status" value="1"/>
</dbReference>
<comment type="caution">
    <text evidence="2">The sequence shown here is derived from an EMBL/GenBank/DDBJ whole genome shotgun (WGS) entry which is preliminary data.</text>
</comment>
<organism evidence="2 3">
    <name type="scientific">Corynebacterium hansenii</name>
    <dbReference type="NCBI Taxonomy" id="394964"/>
    <lineage>
        <taxon>Bacteria</taxon>
        <taxon>Bacillati</taxon>
        <taxon>Actinomycetota</taxon>
        <taxon>Actinomycetes</taxon>
        <taxon>Mycobacteriales</taxon>
        <taxon>Corynebacteriaceae</taxon>
        <taxon>Corynebacterium</taxon>
    </lineage>
</organism>
<keyword evidence="3" id="KW-1185">Reference proteome</keyword>